<gene>
    <name evidence="1" type="ORF">DDJ31_34290</name>
</gene>
<name>A0ABX5U2Q4_STRGD</name>
<sequence length="123" mass="13146">MAEISRRAVLGAAGTGAAAVLTATGVAPPAAAVGTRDDIRQTTTRGADTTMAVTTEEKKYQAYVTNEDSEWAAHAVFDAYSDPGDMWAFVDAALLRLRGRYPSITFTGHVERFDEVITDIAHP</sequence>
<organism evidence="1 2">
    <name type="scientific">Streptomyces griseoviridis</name>
    <dbReference type="NCBI Taxonomy" id="45398"/>
    <lineage>
        <taxon>Bacteria</taxon>
        <taxon>Bacillati</taxon>
        <taxon>Actinomycetota</taxon>
        <taxon>Actinomycetes</taxon>
        <taxon>Kitasatosporales</taxon>
        <taxon>Streptomycetaceae</taxon>
        <taxon>Streptomyces</taxon>
    </lineage>
</organism>
<protein>
    <submittedName>
        <fullName evidence="1">Uncharacterized protein</fullName>
    </submittedName>
</protein>
<dbReference type="InterPro" id="IPR006311">
    <property type="entry name" value="TAT_signal"/>
</dbReference>
<accession>A0ABX5U2Q4</accession>
<dbReference type="PROSITE" id="PS51318">
    <property type="entry name" value="TAT"/>
    <property type="match status" value="1"/>
</dbReference>
<dbReference type="EMBL" id="CP029078">
    <property type="protein sequence ID" value="QCN89413.1"/>
    <property type="molecule type" value="Genomic_DNA"/>
</dbReference>
<evidence type="ECO:0000313" key="1">
    <source>
        <dbReference type="EMBL" id="QCN89413.1"/>
    </source>
</evidence>
<keyword evidence="2" id="KW-1185">Reference proteome</keyword>
<reference evidence="1 2" key="1">
    <citation type="submission" date="2018-04" db="EMBL/GenBank/DDBJ databases">
        <title>Complete genome sequences of Streptomyces griseoviridis K61 and characterization of antagonistic properties of biological control agents.</title>
        <authorList>
            <person name="Mariita R.M."/>
            <person name="Sello J.K."/>
        </authorList>
    </citation>
    <scope>NUCLEOTIDE SEQUENCE [LARGE SCALE GENOMIC DNA]</scope>
    <source>
        <strain evidence="1 2">K61</strain>
    </source>
</reference>
<dbReference type="Proteomes" id="UP000501753">
    <property type="component" value="Chromosome"/>
</dbReference>
<evidence type="ECO:0000313" key="2">
    <source>
        <dbReference type="Proteomes" id="UP000501753"/>
    </source>
</evidence>
<proteinExistence type="predicted"/>